<feature type="transmembrane region" description="Helical" evidence="10">
    <location>
        <begin position="527"/>
        <end position="544"/>
    </location>
</feature>
<dbReference type="PRINTS" id="PR00171">
    <property type="entry name" value="SUGRTRNSPORT"/>
</dbReference>
<evidence type="ECO:0000256" key="7">
    <source>
        <dbReference type="ARBA" id="ARBA00049119"/>
    </source>
</evidence>
<feature type="region of interest" description="Disordered" evidence="9">
    <location>
        <begin position="95"/>
        <end position="114"/>
    </location>
</feature>
<evidence type="ECO:0000256" key="1">
    <source>
        <dbReference type="ARBA" id="ARBA00004141"/>
    </source>
</evidence>
<organism evidence="12 13">
    <name type="scientific">Leucocoprinus birnbaumii</name>
    <dbReference type="NCBI Taxonomy" id="56174"/>
    <lineage>
        <taxon>Eukaryota</taxon>
        <taxon>Fungi</taxon>
        <taxon>Dikarya</taxon>
        <taxon>Basidiomycota</taxon>
        <taxon>Agaricomycotina</taxon>
        <taxon>Agaricomycetes</taxon>
        <taxon>Agaricomycetidae</taxon>
        <taxon>Agaricales</taxon>
        <taxon>Agaricineae</taxon>
        <taxon>Agaricaceae</taxon>
        <taxon>Leucocoprinus</taxon>
    </lineage>
</organism>
<keyword evidence="3 8" id="KW-0813">Transport</keyword>
<dbReference type="Gene3D" id="1.20.1250.20">
    <property type="entry name" value="MFS general substrate transporter like domains"/>
    <property type="match status" value="2"/>
</dbReference>
<keyword evidence="6 10" id="KW-0472">Membrane</keyword>
<comment type="caution">
    <text evidence="12">The sequence shown here is derived from an EMBL/GenBank/DDBJ whole genome shotgun (WGS) entry which is preliminary data.</text>
</comment>
<reference evidence="12" key="1">
    <citation type="submission" date="2022-07" db="EMBL/GenBank/DDBJ databases">
        <title>Genome Sequence of Leucocoprinus birnbaumii.</title>
        <authorList>
            <person name="Buettner E."/>
        </authorList>
    </citation>
    <scope>NUCLEOTIDE SEQUENCE</scope>
    <source>
        <strain evidence="12">VT141</strain>
    </source>
</reference>
<evidence type="ECO:0000256" key="6">
    <source>
        <dbReference type="ARBA" id="ARBA00023136"/>
    </source>
</evidence>
<gene>
    <name evidence="12" type="ORF">NP233_g11290</name>
</gene>
<evidence type="ECO:0000256" key="8">
    <source>
        <dbReference type="RuleBase" id="RU003346"/>
    </source>
</evidence>
<feature type="compositionally biased region" description="Basic and acidic residues" evidence="9">
    <location>
        <begin position="95"/>
        <end position="108"/>
    </location>
</feature>
<evidence type="ECO:0000256" key="3">
    <source>
        <dbReference type="ARBA" id="ARBA00022448"/>
    </source>
</evidence>
<feature type="transmembrane region" description="Helical" evidence="10">
    <location>
        <begin position="397"/>
        <end position="420"/>
    </location>
</feature>
<dbReference type="PANTHER" id="PTHR48022">
    <property type="entry name" value="PLASTIDIC GLUCOSE TRANSPORTER 4"/>
    <property type="match status" value="1"/>
</dbReference>
<evidence type="ECO:0000313" key="13">
    <source>
        <dbReference type="Proteomes" id="UP001213000"/>
    </source>
</evidence>
<evidence type="ECO:0000256" key="4">
    <source>
        <dbReference type="ARBA" id="ARBA00022692"/>
    </source>
</evidence>
<dbReference type="GO" id="GO:0016020">
    <property type="term" value="C:membrane"/>
    <property type="evidence" value="ECO:0007669"/>
    <property type="project" value="UniProtKB-SubCell"/>
</dbReference>
<feature type="transmembrane region" description="Helical" evidence="10">
    <location>
        <begin position="462"/>
        <end position="487"/>
    </location>
</feature>
<feature type="transmembrane region" description="Helical" evidence="10">
    <location>
        <begin position="499"/>
        <end position="521"/>
    </location>
</feature>
<evidence type="ECO:0000256" key="10">
    <source>
        <dbReference type="SAM" id="Phobius"/>
    </source>
</evidence>
<dbReference type="GO" id="GO:0005351">
    <property type="term" value="F:carbohydrate:proton symporter activity"/>
    <property type="evidence" value="ECO:0007669"/>
    <property type="project" value="TreeGrafter"/>
</dbReference>
<evidence type="ECO:0000313" key="12">
    <source>
        <dbReference type="EMBL" id="KAJ3559331.1"/>
    </source>
</evidence>
<evidence type="ECO:0000256" key="2">
    <source>
        <dbReference type="ARBA" id="ARBA00010992"/>
    </source>
</evidence>
<dbReference type="NCBIfam" id="TIGR00879">
    <property type="entry name" value="SP"/>
    <property type="match status" value="1"/>
</dbReference>
<evidence type="ECO:0000256" key="5">
    <source>
        <dbReference type="ARBA" id="ARBA00022989"/>
    </source>
</evidence>
<dbReference type="InterPro" id="IPR020846">
    <property type="entry name" value="MFS_dom"/>
</dbReference>
<dbReference type="AlphaFoldDB" id="A0AAD5YR33"/>
<dbReference type="EMBL" id="JANIEX010001318">
    <property type="protein sequence ID" value="KAJ3559331.1"/>
    <property type="molecule type" value="Genomic_DNA"/>
</dbReference>
<feature type="transmembrane region" description="Helical" evidence="10">
    <location>
        <begin position="361"/>
        <end position="382"/>
    </location>
</feature>
<dbReference type="InterPro" id="IPR005828">
    <property type="entry name" value="MFS_sugar_transport-like"/>
</dbReference>
<comment type="subcellular location">
    <subcellularLocation>
        <location evidence="1">Membrane</location>
        <topology evidence="1">Multi-pass membrane protein</topology>
    </subcellularLocation>
</comment>
<evidence type="ECO:0000256" key="9">
    <source>
        <dbReference type="SAM" id="MobiDB-lite"/>
    </source>
</evidence>
<proteinExistence type="inferred from homology"/>
<keyword evidence="4 10" id="KW-0812">Transmembrane</keyword>
<sequence length="600" mass="65611">MIPGQASKQLSVSFRGRVSTSAEIAAIILIASNHVSARHSMPFCGALDEPAGDWSSQWAQELRTRYWCWKSKLEYELCAQRPEYRAIPDNEAVERESTIRRSSQEPNHKTYVSEGGSITVREDGSYNYSYGPGGLLGLKHNYYALLCAFFASIGGLEFGYDQGVIANVLIMKDFVHRWPVTPLQKGIMTAVLELGALIGALTAGVFADRSSRGMSIVIACIVFCIGSTFQCAATTLGHVFIGRAVGGIGVVPGSLSWRIPLGIQLVPGIILAVGCYFLPPSPRLLVLQGQYDDALNSLAKLRLRTPEEAEDDPLLQVELLEMKVEATLIHQTDGEATPKAGISGEIRSWKRLFNPRFRQRTMIGIMIMVFQQWSGINALLYYGPTLVHSIGLSGDTVSLLVSGGIGIVQFLAVFPAILYIDRFGRKPLLRGGSIAMSLSHFMIAILVYLFQHDWPSHSLAAWTAVGGIYMFTFAYGVSIGPIGWVLPSEVFPLSVRGKGVALSTASNWINNFLIGLATPVIMEASPSLTFIVFSTACFLAYLWATHVVPETANVSLEEIDAVFHSSAGHDDAMLKQQFSVQIERDLGLHELIQELTGDDR</sequence>
<evidence type="ECO:0000259" key="11">
    <source>
        <dbReference type="PROSITE" id="PS50850"/>
    </source>
</evidence>
<comment type="catalytic activity">
    <reaction evidence="7">
        <text>myo-inositol(out) + H(+)(out) = myo-inositol(in) + H(+)(in)</text>
        <dbReference type="Rhea" id="RHEA:60364"/>
        <dbReference type="ChEBI" id="CHEBI:15378"/>
        <dbReference type="ChEBI" id="CHEBI:17268"/>
    </reaction>
</comment>
<feature type="transmembrane region" description="Helical" evidence="10">
    <location>
        <begin position="187"/>
        <end position="207"/>
    </location>
</feature>
<dbReference type="Proteomes" id="UP001213000">
    <property type="component" value="Unassembled WGS sequence"/>
</dbReference>
<feature type="transmembrane region" description="Helical" evidence="10">
    <location>
        <begin position="261"/>
        <end position="278"/>
    </location>
</feature>
<dbReference type="PANTHER" id="PTHR48022:SF2">
    <property type="entry name" value="PLASTIDIC GLUCOSE TRANSPORTER 4"/>
    <property type="match status" value="1"/>
</dbReference>
<name>A0AAD5YR33_9AGAR</name>
<keyword evidence="5 10" id="KW-1133">Transmembrane helix</keyword>
<dbReference type="SUPFAM" id="SSF103473">
    <property type="entry name" value="MFS general substrate transporter"/>
    <property type="match status" value="1"/>
</dbReference>
<feature type="transmembrane region" description="Helical" evidence="10">
    <location>
        <begin position="432"/>
        <end position="450"/>
    </location>
</feature>
<dbReference type="InterPro" id="IPR003663">
    <property type="entry name" value="Sugar/inositol_transpt"/>
</dbReference>
<accession>A0AAD5YR33</accession>
<comment type="similarity">
    <text evidence="2 8">Belongs to the major facilitator superfamily. Sugar transporter (TC 2.A.1.1) family.</text>
</comment>
<dbReference type="Pfam" id="PF00083">
    <property type="entry name" value="Sugar_tr"/>
    <property type="match status" value="2"/>
</dbReference>
<keyword evidence="13" id="KW-1185">Reference proteome</keyword>
<feature type="transmembrane region" description="Helical" evidence="10">
    <location>
        <begin position="214"/>
        <end position="241"/>
    </location>
</feature>
<feature type="domain" description="Major facilitator superfamily (MFS) profile" evidence="11">
    <location>
        <begin position="147"/>
        <end position="552"/>
    </location>
</feature>
<protein>
    <recommendedName>
        <fullName evidence="11">Major facilitator superfamily (MFS) profile domain-containing protein</fullName>
    </recommendedName>
</protein>
<feature type="transmembrane region" description="Helical" evidence="10">
    <location>
        <begin position="142"/>
        <end position="160"/>
    </location>
</feature>
<dbReference type="InterPro" id="IPR050360">
    <property type="entry name" value="MFS_Sugar_Transporters"/>
</dbReference>
<dbReference type="PROSITE" id="PS50850">
    <property type="entry name" value="MFS"/>
    <property type="match status" value="1"/>
</dbReference>
<dbReference type="InterPro" id="IPR005829">
    <property type="entry name" value="Sugar_transporter_CS"/>
</dbReference>
<dbReference type="InterPro" id="IPR036259">
    <property type="entry name" value="MFS_trans_sf"/>
</dbReference>
<dbReference type="PROSITE" id="PS00216">
    <property type="entry name" value="SUGAR_TRANSPORT_1"/>
    <property type="match status" value="1"/>
</dbReference>